<keyword evidence="2" id="KW-1185">Reference proteome</keyword>
<reference evidence="1 2" key="1">
    <citation type="submission" date="2023-01" db="EMBL/GenBank/DDBJ databases">
        <title>Analysis of 21 Apiospora genomes using comparative genomics revels a genus with tremendous synthesis potential of carbohydrate active enzymes and secondary metabolites.</title>
        <authorList>
            <person name="Sorensen T."/>
        </authorList>
    </citation>
    <scope>NUCLEOTIDE SEQUENCE [LARGE SCALE GENOMIC DNA]</scope>
    <source>
        <strain evidence="1 2">CBS 114990</strain>
    </source>
</reference>
<sequence length="151" mass="16688">MGYYQTGTPADELWTFGLLSCIAIAAVGTADEQQGIDKVMAHVVAIRQEPDGSYGPMFFQQFDTWETAVRDAKMRDVKMYLSVPETDVNLDAPDAMRDMVNRAREACARINGQLVHTTVRRNEDACKPPPFGAAEVKLNKDVFIEGAKVSS</sequence>
<comment type="caution">
    <text evidence="1">The sequence shown here is derived from an EMBL/GenBank/DDBJ whole genome shotgun (WGS) entry which is preliminary data.</text>
</comment>
<dbReference type="RefSeq" id="XP_066665157.1">
    <property type="nucleotide sequence ID" value="XM_066815867.1"/>
</dbReference>
<dbReference type="Proteomes" id="UP001433268">
    <property type="component" value="Unassembled WGS sequence"/>
</dbReference>
<name>A0ABR1VJE0_9PEZI</name>
<organism evidence="1 2">
    <name type="scientific">Apiospora hydei</name>
    <dbReference type="NCBI Taxonomy" id="1337664"/>
    <lineage>
        <taxon>Eukaryota</taxon>
        <taxon>Fungi</taxon>
        <taxon>Dikarya</taxon>
        <taxon>Ascomycota</taxon>
        <taxon>Pezizomycotina</taxon>
        <taxon>Sordariomycetes</taxon>
        <taxon>Xylariomycetidae</taxon>
        <taxon>Amphisphaeriales</taxon>
        <taxon>Apiosporaceae</taxon>
        <taxon>Apiospora</taxon>
    </lineage>
</organism>
<evidence type="ECO:0000313" key="2">
    <source>
        <dbReference type="Proteomes" id="UP001433268"/>
    </source>
</evidence>
<gene>
    <name evidence="1" type="ORF">PG997_011552</name>
</gene>
<proteinExistence type="predicted"/>
<accession>A0ABR1VJE0</accession>
<protein>
    <submittedName>
        <fullName evidence="1">Uncharacterized protein</fullName>
    </submittedName>
</protein>
<evidence type="ECO:0000313" key="1">
    <source>
        <dbReference type="EMBL" id="KAK8071349.1"/>
    </source>
</evidence>
<dbReference type="EMBL" id="JAQQWN010000008">
    <property type="protein sequence ID" value="KAK8071349.1"/>
    <property type="molecule type" value="Genomic_DNA"/>
</dbReference>
<dbReference type="GeneID" id="92048927"/>